<dbReference type="InterPro" id="IPR036291">
    <property type="entry name" value="NAD(P)-bd_dom_sf"/>
</dbReference>
<dbReference type="AlphaFoldDB" id="A0A2G0CF47"/>
<evidence type="ECO:0000256" key="1">
    <source>
        <dbReference type="ARBA" id="ARBA00006382"/>
    </source>
</evidence>
<dbReference type="OrthoDB" id="9803297at2"/>
<feature type="binding site" evidence="5">
    <location>
        <position position="192"/>
    </location>
    <ligand>
        <name>NAD(+)</name>
        <dbReference type="ChEBI" id="CHEBI:57540"/>
    </ligand>
</feature>
<feature type="binding site" evidence="5">
    <location>
        <position position="92"/>
    </location>
    <ligand>
        <name>substrate</name>
    </ligand>
</feature>
<dbReference type="RefSeq" id="WP_099106214.1">
    <property type="nucleotide sequence ID" value="NZ_JAATJF010000001.1"/>
</dbReference>
<dbReference type="SUPFAM" id="SSF51735">
    <property type="entry name" value="NAD(P)-binding Rossmann-fold domains"/>
    <property type="match status" value="1"/>
</dbReference>
<keyword evidence="2 3" id="KW-0560">Oxidoreductase</keyword>
<keyword evidence="10" id="KW-1185">Reference proteome</keyword>
<dbReference type="GO" id="GO:0000166">
    <property type="term" value="F:nucleotide binding"/>
    <property type="evidence" value="ECO:0007669"/>
    <property type="project" value="UniProtKB-KW"/>
</dbReference>
<evidence type="ECO:0000256" key="3">
    <source>
        <dbReference type="PIRNR" id="PIRNR000185"/>
    </source>
</evidence>
<dbReference type="PANTHER" id="PTHR11606:SF13">
    <property type="entry name" value="GLUTAMATE DEHYDROGENASE 1, MITOCHONDRIAL"/>
    <property type="match status" value="1"/>
</dbReference>
<dbReference type="Gene3D" id="3.40.50.10860">
    <property type="entry name" value="Leucine Dehydrogenase, chain A, domain 1"/>
    <property type="match status" value="1"/>
</dbReference>
<organism evidence="9 10">
    <name type="scientific">Neolewinella marina</name>
    <dbReference type="NCBI Taxonomy" id="438751"/>
    <lineage>
        <taxon>Bacteria</taxon>
        <taxon>Pseudomonadati</taxon>
        <taxon>Bacteroidota</taxon>
        <taxon>Saprospiria</taxon>
        <taxon>Saprospirales</taxon>
        <taxon>Lewinellaceae</taxon>
        <taxon>Neolewinella</taxon>
    </lineage>
</organism>
<keyword evidence="5" id="KW-0520">NAD</keyword>
<dbReference type="InterPro" id="IPR006096">
    <property type="entry name" value="Glu/Leu/Phe/Val/Trp_DH_C"/>
</dbReference>
<dbReference type="PIRSF" id="PIRSF000185">
    <property type="entry name" value="Glu_DH"/>
    <property type="match status" value="1"/>
</dbReference>
<protein>
    <recommendedName>
        <fullName evidence="3">Glutamate dehydrogenase</fullName>
    </recommendedName>
</protein>
<proteinExistence type="inferred from homology"/>
<sequence>MPDNSFLESVGQYFDAAAPHTGLPEGLLKQIKVCNSVYQIYFPVKIDGEVRVIEAYRAQHSHHRSPTKGGIRYSNHVNQEEVVALATLMSYKCAIVDVPFGGAKGGVRINPWEYSEADLEKITRRYTTELIRRKFIGPAIDVPAPDYGTGPREMAWIYDTYRSFHPEDINAAGCVTGKPVSQNGVRGRSEATGRGVFYGIREACNEKELMDQLGLSVGIEGKTMVVQGLGNVGSHTATISQDEGGVKIIGVSEVEGAIYNPDGMDIHDVMRHRAEHGTILTYPGAEAFDKEDRRAVLEFECDILVPAALENQIDEHNAGNVKAKLIAEAANGPVTAAGAAILAERGIVVLPDIYLNAGGVTVSYFEWLKNLSHMRFGRLQKRFDEQNYRRIVEQIETTTGKEISDRDRRMIIHGADEIDLVRSGLEETMILGFQGIYSLYREKPEIKDLRTAAFALAISKISNDYISLGIWP</sequence>
<feature type="binding site" evidence="5">
    <location>
        <position position="363"/>
    </location>
    <ligand>
        <name>substrate</name>
    </ligand>
</feature>
<name>A0A2G0CF47_9BACT</name>
<feature type="domain" description="Glutamate/phenylalanine/leucine/valine/L-tryptophan dehydrogenase C-terminal" evidence="8">
    <location>
        <begin position="185"/>
        <end position="469"/>
    </location>
</feature>
<dbReference type="InterPro" id="IPR046346">
    <property type="entry name" value="Aminoacid_DH-like_N_sf"/>
</dbReference>
<dbReference type="SMART" id="SM00839">
    <property type="entry name" value="ELFV_dehydrog"/>
    <property type="match status" value="1"/>
</dbReference>
<dbReference type="GO" id="GO:0004352">
    <property type="term" value="F:glutamate dehydrogenase (NAD+) activity"/>
    <property type="evidence" value="ECO:0007669"/>
    <property type="project" value="TreeGrafter"/>
</dbReference>
<keyword evidence="5" id="KW-0547">Nucleotide-binding</keyword>
<dbReference type="InterPro" id="IPR006097">
    <property type="entry name" value="Glu/Leu/Phe/Val/Trp_DH_dimer"/>
</dbReference>
<dbReference type="Pfam" id="PF02812">
    <property type="entry name" value="ELFV_dehydrog_N"/>
    <property type="match status" value="1"/>
</dbReference>
<dbReference type="InterPro" id="IPR033922">
    <property type="entry name" value="NAD_bind_Glu_DH"/>
</dbReference>
<comment type="similarity">
    <text evidence="1 3 7">Belongs to the Glu/Leu/Phe/Val dehydrogenases family.</text>
</comment>
<dbReference type="Proteomes" id="UP000226437">
    <property type="component" value="Unassembled WGS sequence"/>
</dbReference>
<evidence type="ECO:0000256" key="6">
    <source>
        <dbReference type="PIRSR" id="PIRSR000185-3"/>
    </source>
</evidence>
<evidence type="ECO:0000313" key="9">
    <source>
        <dbReference type="EMBL" id="PHK98604.1"/>
    </source>
</evidence>
<dbReference type="Pfam" id="PF00208">
    <property type="entry name" value="ELFV_dehydrog"/>
    <property type="match status" value="1"/>
</dbReference>
<dbReference type="InterPro" id="IPR014362">
    <property type="entry name" value="Glu_DH"/>
</dbReference>
<comment type="caution">
    <text evidence="9">The sequence shown here is derived from an EMBL/GenBank/DDBJ whole genome shotgun (WGS) entry which is preliminary data.</text>
</comment>
<dbReference type="SUPFAM" id="SSF53223">
    <property type="entry name" value="Aminoacid dehydrogenase-like, N-terminal domain"/>
    <property type="match status" value="1"/>
</dbReference>
<evidence type="ECO:0000256" key="5">
    <source>
        <dbReference type="PIRSR" id="PIRSR000185-2"/>
    </source>
</evidence>
<gene>
    <name evidence="9" type="ORF">CGL56_09025</name>
</gene>
<dbReference type="InterPro" id="IPR033524">
    <property type="entry name" value="Glu/Leu/Phe/Val_DH_AS"/>
</dbReference>
<evidence type="ECO:0000256" key="4">
    <source>
        <dbReference type="PIRSR" id="PIRSR000185-1"/>
    </source>
</evidence>
<evidence type="ECO:0000259" key="8">
    <source>
        <dbReference type="SMART" id="SM00839"/>
    </source>
</evidence>
<accession>A0A2G0CF47</accession>
<feature type="binding site" evidence="5">
    <location>
        <position position="68"/>
    </location>
    <ligand>
        <name>substrate</name>
    </ligand>
</feature>
<dbReference type="InterPro" id="IPR006095">
    <property type="entry name" value="Glu/Leu/Phe/Val/Trp_DH"/>
</dbReference>
<dbReference type="GO" id="GO:0006538">
    <property type="term" value="P:L-glutamate catabolic process"/>
    <property type="evidence" value="ECO:0007669"/>
    <property type="project" value="TreeGrafter"/>
</dbReference>
<feature type="active site" description="Proton donor" evidence="4">
    <location>
        <position position="104"/>
    </location>
</feature>
<dbReference type="PROSITE" id="PS00074">
    <property type="entry name" value="GLFV_DEHYDROGENASE"/>
    <property type="match status" value="1"/>
</dbReference>
<feature type="binding site" evidence="5">
    <location>
        <position position="231"/>
    </location>
    <ligand>
        <name>NAD(+)</name>
        <dbReference type="ChEBI" id="CHEBI:57540"/>
    </ligand>
</feature>
<dbReference type="PANTHER" id="PTHR11606">
    <property type="entry name" value="GLUTAMATE DEHYDROGENASE"/>
    <property type="match status" value="1"/>
</dbReference>
<dbReference type="EMBL" id="PDLO01000003">
    <property type="protein sequence ID" value="PHK98604.1"/>
    <property type="molecule type" value="Genomic_DNA"/>
</dbReference>
<dbReference type="Gene3D" id="3.40.50.720">
    <property type="entry name" value="NAD(P)-binding Rossmann-like Domain"/>
    <property type="match status" value="1"/>
</dbReference>
<evidence type="ECO:0000313" key="10">
    <source>
        <dbReference type="Proteomes" id="UP000226437"/>
    </source>
</evidence>
<evidence type="ECO:0000256" key="2">
    <source>
        <dbReference type="ARBA" id="ARBA00023002"/>
    </source>
</evidence>
<dbReference type="FunFam" id="3.40.50.720:FF:000100">
    <property type="entry name" value="Glutamate dehydrogenase 1, mitochondrial"/>
    <property type="match status" value="1"/>
</dbReference>
<dbReference type="CDD" id="cd01076">
    <property type="entry name" value="NAD_bind_1_Glu_DH"/>
    <property type="match status" value="1"/>
</dbReference>
<dbReference type="PRINTS" id="PR00082">
    <property type="entry name" value="GLFDHDRGNASE"/>
</dbReference>
<evidence type="ECO:0000256" key="7">
    <source>
        <dbReference type="RuleBase" id="RU004417"/>
    </source>
</evidence>
<reference evidence="9 10" key="1">
    <citation type="submission" date="2017-10" db="EMBL/GenBank/DDBJ databases">
        <title>The draft genome sequence of Lewinella marina KCTC 32374.</title>
        <authorList>
            <person name="Wang K."/>
        </authorList>
    </citation>
    <scope>NUCLEOTIDE SEQUENCE [LARGE SCALE GENOMIC DNA]</scope>
    <source>
        <strain evidence="9 10">MKG-38</strain>
    </source>
</reference>
<feature type="site" description="Important for catalysis" evidence="6">
    <location>
        <position position="146"/>
    </location>
</feature>